<evidence type="ECO:0000256" key="1">
    <source>
        <dbReference type="SAM" id="Phobius"/>
    </source>
</evidence>
<dbReference type="Proteomes" id="UP000251213">
    <property type="component" value="Unassembled WGS sequence"/>
</dbReference>
<feature type="transmembrane region" description="Helical" evidence="1">
    <location>
        <begin position="41"/>
        <end position="62"/>
    </location>
</feature>
<reference evidence="2 3" key="2">
    <citation type="submission" date="2018-06" db="EMBL/GenBank/DDBJ databases">
        <authorList>
            <person name="Zhirakovskaya E."/>
        </authorList>
    </citation>
    <scope>NUCLEOTIDE SEQUENCE [LARGE SCALE GENOMIC DNA]</scope>
    <source>
        <strain evidence="2 3">FBKL4.011</strain>
    </source>
</reference>
<dbReference type="AlphaFoldDB" id="A0A364K414"/>
<keyword evidence="3" id="KW-1185">Reference proteome</keyword>
<gene>
    <name evidence="2" type="ORF">DL897_10015</name>
</gene>
<comment type="caution">
    <text evidence="2">The sequence shown here is derived from an EMBL/GenBank/DDBJ whole genome shotgun (WGS) entry which is preliminary data.</text>
</comment>
<feature type="transmembrane region" description="Helical" evidence="1">
    <location>
        <begin position="6"/>
        <end position="29"/>
    </location>
</feature>
<dbReference type="InterPro" id="IPR008407">
    <property type="entry name" value="Brnchd-chn_aa_trnsp_AzlD"/>
</dbReference>
<evidence type="ECO:0000313" key="3">
    <source>
        <dbReference type="Proteomes" id="UP000251213"/>
    </source>
</evidence>
<dbReference type="EMBL" id="QJKK01000005">
    <property type="protein sequence ID" value="RAL24031.1"/>
    <property type="molecule type" value="Genomic_DNA"/>
</dbReference>
<feature type="transmembrane region" description="Helical" evidence="1">
    <location>
        <begin position="68"/>
        <end position="99"/>
    </location>
</feature>
<organism evidence="2 3">
    <name type="scientific">Thermoflavimicrobium daqui</name>
    <dbReference type="NCBI Taxonomy" id="2137476"/>
    <lineage>
        <taxon>Bacteria</taxon>
        <taxon>Bacillati</taxon>
        <taxon>Bacillota</taxon>
        <taxon>Bacilli</taxon>
        <taxon>Bacillales</taxon>
        <taxon>Thermoactinomycetaceae</taxon>
        <taxon>Thermoflavimicrobium</taxon>
    </lineage>
</organism>
<sequence length="103" mass="11539">MEIRADIFIIIIGGMIVTLLPRVLPLLVLSRITLPEWGQRWLQFIPISIMAALITQSLFMANSLDLKVWIAALIALGVAGFTRSLLGTVVVGMFVIMCLRYFY</sequence>
<proteinExistence type="predicted"/>
<keyword evidence="1" id="KW-0812">Transmembrane</keyword>
<dbReference type="Pfam" id="PF05437">
    <property type="entry name" value="AzlD"/>
    <property type="match status" value="1"/>
</dbReference>
<keyword evidence="1" id="KW-1133">Transmembrane helix</keyword>
<name>A0A364K414_9BACL</name>
<evidence type="ECO:0000313" key="2">
    <source>
        <dbReference type="EMBL" id="RAL24031.1"/>
    </source>
</evidence>
<dbReference type="RefSeq" id="WP_113659023.1">
    <property type="nucleotide sequence ID" value="NZ_KZ845667.1"/>
</dbReference>
<protein>
    <submittedName>
        <fullName evidence="2">Branched-chain amino acid ABC transporter</fullName>
    </submittedName>
</protein>
<dbReference type="OrthoDB" id="7870017at2"/>
<reference evidence="2 3" key="1">
    <citation type="submission" date="2018-06" db="EMBL/GenBank/DDBJ databases">
        <title>Thermoflavimicrobium daqus sp. nov., a thermophilic microbe isolated from Moutai-flavour Daqu.</title>
        <authorList>
            <person name="Wang X."/>
            <person name="Zhou H."/>
        </authorList>
    </citation>
    <scope>NUCLEOTIDE SEQUENCE [LARGE SCALE GENOMIC DNA]</scope>
    <source>
        <strain evidence="2 3">FBKL4.011</strain>
    </source>
</reference>
<keyword evidence="1" id="KW-0472">Membrane</keyword>
<accession>A0A364K414</accession>